<keyword evidence="4" id="KW-0505">Motor protein</keyword>
<dbReference type="Proteomes" id="UP000050525">
    <property type="component" value="Unassembled WGS sequence"/>
</dbReference>
<evidence type="ECO:0000256" key="5">
    <source>
        <dbReference type="PROSITE-ProRule" id="PRU00283"/>
    </source>
</evidence>
<dbReference type="Pfam" id="PF00225">
    <property type="entry name" value="Kinesin"/>
    <property type="match status" value="1"/>
</dbReference>
<dbReference type="InterPro" id="IPR000253">
    <property type="entry name" value="FHA_dom"/>
</dbReference>
<dbReference type="SUPFAM" id="SSF52540">
    <property type="entry name" value="P-loop containing nucleoside triphosphate hydrolases"/>
    <property type="match status" value="1"/>
</dbReference>
<evidence type="ECO:0000256" key="1">
    <source>
        <dbReference type="ARBA" id="ARBA00022741"/>
    </source>
</evidence>
<evidence type="ECO:0000313" key="9">
    <source>
        <dbReference type="EMBL" id="KYO28427.1"/>
    </source>
</evidence>
<dbReference type="InterPro" id="IPR036961">
    <property type="entry name" value="Kinesin_motor_dom_sf"/>
</dbReference>
<accession>A0A151MVB6</accession>
<feature type="region of interest" description="Disordered" evidence="6">
    <location>
        <begin position="1217"/>
        <end position="1236"/>
    </location>
</feature>
<evidence type="ECO:0000313" key="10">
    <source>
        <dbReference type="Proteomes" id="UP000050525"/>
    </source>
</evidence>
<dbReference type="CDD" id="cd22731">
    <property type="entry name" value="FHA_KIF16A_STARD9"/>
    <property type="match status" value="1"/>
</dbReference>
<sequence>MMGTPASIGLTPRICEGLFSREDDYSEQPASCRVEVSFLEIYNERVRDLLKQSDHKKPYTLRVREHPETGPYVQGLSQHLVTDYKQVVGLLEEGIAKRITAATHIHDASSRSHAIFTIHYTQAILENNLPSEIASKINLVDLAGSERADPSYCKDRITEGANINKSLVTLGIVISTLAQNSQMFSSCQSINSITSEGDSSPVGSHTTGSVSGTRRQAYIPYRDSILTWLLKDSLGGNSKTIMVATISPASSSYNETMSTLRYASNAKNIINKPRVNEDANVKLIRELREEIDRLKTMLISFELRNSSPSWSDDRDGNLTELVLQNEMKIDQLTKDWTSKWTDRKAIMEEYSVDINKEKVGVTIDSNLPHLMAMDDDILSTGVVLYHLRMLPFLFFVLCIFRLCFLHLNTKKEGTTKIGRIDSDQEQDIVLQGQWIEREHCIISNNCGIVTLQPVQGAHCTVNGQEVTTACRLSQGALVVLGKVHKFRFNHPAEAAILRQRRSISEGSPILSHGALDWLNLDRDFISSSTYIFSPLEKESQECLGHEQHQCSAEVSRERDSVHEEYEQKLREQEAFHREKIQRQQLFVEDLKQQILSGQIKAERELENDQALINHQIRENQQWLIKEHNQLAALQQQQREFAVQTESKSYAEAEVQNTVELEICPSLVEQNQKRLVQLELLQKYSLKKAERNIRRKKVKFQLEKIVKKQKLLEAKRKLEQLEASCWLSEDNLKQTQTLNQNAAITPWHHKLQRRNKSLGSSSLPQIRYSFCNCHPPHIRNSLLKKETTSESSELSTSPNTCQEDELRYLNVNFKGKNTEFSTAKTYDVRGASTVQSNSGAFGHGTTKSNLFQSVFVSEKYNEQCQGFTTVNESWNSASNLNIEPNVKQSCSGINSNCSCPKCYLQCQEQKNKVHKEAEISLGFEVDIFSDMPIQNKSLCESKEEKEAAFFCKDPNESNRSGEVLLFGGSNNYMKTDAREVYEYNTTRSASAFEEGSPYSNKESECLKKEVTAESQVIPKETTVPHQSKQINKNEEIPKLINSVVKPEGSILDMKSRQREKLSNYSVVETQSDIVDRSCNLESSSLDQRPKDPNELVVCKDHYEIDKELYIPVLHEEPEKASSGVTVAEVRYTHELEAVVGSESCLQTSTFHQNQRKENMEISILLPVTDVVSEITSSPECSSSTNLTQNTIDFLDANEDLMRINRMIENVLNTDKIATAKPTEGSQEKSLEDDGKEQKIISSNKSEVCTAGCLMLAHENFSQENKVDGSRINSEVTESEEQVNVKVNEGFISRRRGELHAGKNIALFIEETPSLGKKYHNEEIINEHEIPEIYLTASTPEEHDAFTVDNSNSIEIKKNSGFPDLCISMGIMNTLMKDVNECDSSADDSALTEQHRSREESKGLVIKENSNTLMSSCTEYPENDASENLDTDTVGSSSDIVYTDPVHSIVHEKEKAHLINLVVEAKIDVLKENVKSCKVPVFRTDRERKTFTDNTEELELTTAHNQNELSPEDKGNCHLSNDDSKLNKILKESQCLFKDFAKNNDTSGSSVPSDQQSIPVTVKSSEEIQQCSLEVFPCPSVNDLLYLGINNSAECAQIDPTVLKENAKPVYSNAGSGVILPYYETLMGSDMHDETPSTPNRQCIDESFSDKMQDEESIFQQTMLMEERWRKLFALKSISNCAAPGHFGKDDMHSSAYTSDCCNSVAGAVSQDVKHNSFFLERLDSSETIIQNVSNSHGVHRMGFSVGKQSKDCLYFSENATQGKDVVESRPVVDSPSSENSNLLISTVLKDQGEKMKQYSPEASLQATSDDINLSQKELHPLAQCDPTEECAVANCIKTGCKGLCERLPDVFTYQTEHKEIQTYKTPIELFVGYPDISAFASENALTLLERSIQPPWKTAACAEDSPRYNINPYNSKTSTSLLNSPDLVESIEDKIDAICFEKAKYFKNESADLGVPLCFSDDLPTSQTEDEGKHCSTSRQNTDMQHVELTQEVVGTDQVEEQNQDSFLNCHDKKENMKSSQSEDSGSSSSMKVPEINCLKYQSLEQMSSKETKPLPFCSVEDFSICTVYPSYNSLSTFDTSNSAEDSKPLTFNQLEDSLQDTYLTDQLSSTAAEPHSVQEEKERAFLQGFPKACYSSLKMFSKYPLTSDIGYNETSRSDDSHTATSNCSTFAKIQMQESQSDDSVVFDQQSSTSENITYSPAKENRHVPMSHTESTSDADPSADRKSINKNNSKLNNVQERWDKIPPQKGLENLEKVHNDNVSMPSLSPFWDSARATLNRDANIRQTPSRNERELHSNTEKEVSVTERKQRKIFLRKDHMENQTRASSISADNFVDPQIAASQNLSLGDADVDSMYMCNLYWPVCPTDNEDAYTDLQDNWQPVRASEDDQGRPNISGGKDLIHSKNNTSLSFESHTNNADYNPPVANETLKSERLKVSGMNSENTSFRVLPEDNCLPPQESTLMLLRSKKSCFATQTTKTNKQEEQKSCLHHRLSAPAIAVISDLEYSSEASTKTDLSLYPASKSLQELNMSVEPPSPTDDDLHGIERFSKQASDNFMQAKYKSRFQQRSVQTKRFANYDPKNLQNYGERTQRSHSRDPSLVHCPPALAHISDNSIDTDANNTSVAQCSEGEELRDQSEETDLFLPDNKDTMHFSSSDINPYIHPWQQDGPGKIGWKQYVFGSASDVSCNQPPLTLDNHKVMRCSSVDNGLNSHNSPFHSHLSSYATAKVLSSTLSSAEDLQGWDDMRRDFESTYSSDSTKHYGEEEALLEELDMEKTLEMPIYL</sequence>
<keyword evidence="1" id="KW-0547">Nucleotide-binding</keyword>
<dbReference type="InterPro" id="IPR001752">
    <property type="entry name" value="Kinesin_motor_dom"/>
</dbReference>
<reference evidence="9 10" key="1">
    <citation type="journal article" date="2012" name="Genome Biol.">
        <title>Sequencing three crocodilian genomes to illuminate the evolution of archosaurs and amniotes.</title>
        <authorList>
            <person name="St John J.A."/>
            <person name="Braun E.L."/>
            <person name="Isberg S.R."/>
            <person name="Miles L.G."/>
            <person name="Chong A.Y."/>
            <person name="Gongora J."/>
            <person name="Dalzell P."/>
            <person name="Moran C."/>
            <person name="Bed'hom B."/>
            <person name="Abzhanov A."/>
            <person name="Burgess S.C."/>
            <person name="Cooksey A.M."/>
            <person name="Castoe T.A."/>
            <person name="Crawford N.G."/>
            <person name="Densmore L.D."/>
            <person name="Drew J.C."/>
            <person name="Edwards S.V."/>
            <person name="Faircloth B.C."/>
            <person name="Fujita M.K."/>
            <person name="Greenwold M.J."/>
            <person name="Hoffmann F.G."/>
            <person name="Howard J.M."/>
            <person name="Iguchi T."/>
            <person name="Janes D.E."/>
            <person name="Khan S.Y."/>
            <person name="Kohno S."/>
            <person name="de Koning A.J."/>
            <person name="Lance S.L."/>
            <person name="McCarthy F.M."/>
            <person name="McCormack J.E."/>
            <person name="Merchant M.E."/>
            <person name="Peterson D.G."/>
            <person name="Pollock D.D."/>
            <person name="Pourmand N."/>
            <person name="Raney B.J."/>
            <person name="Roessler K.A."/>
            <person name="Sanford J.R."/>
            <person name="Sawyer R.H."/>
            <person name="Schmidt C.J."/>
            <person name="Triplett E.W."/>
            <person name="Tuberville T.D."/>
            <person name="Venegas-Anaya M."/>
            <person name="Howard J.T."/>
            <person name="Jarvis E.D."/>
            <person name="Guillette L.J.Jr."/>
            <person name="Glenn T.C."/>
            <person name="Green R.E."/>
            <person name="Ray D.A."/>
        </authorList>
    </citation>
    <scope>NUCLEOTIDE SEQUENCE [LARGE SCALE GENOMIC DNA]</scope>
    <source>
        <strain evidence="9">KSC_2009_1</strain>
    </source>
</reference>
<comment type="caution">
    <text evidence="5">Lacks conserved residue(s) required for the propagation of feature annotation.</text>
</comment>
<feature type="region of interest" description="Disordered" evidence="6">
    <location>
        <begin position="2007"/>
        <end position="2030"/>
    </location>
</feature>
<dbReference type="Gene3D" id="3.40.850.10">
    <property type="entry name" value="Kinesin motor domain"/>
    <property type="match status" value="1"/>
</dbReference>
<feature type="domain" description="FHA" evidence="7">
    <location>
        <begin position="415"/>
        <end position="466"/>
    </location>
</feature>
<dbReference type="SMART" id="SM00240">
    <property type="entry name" value="FHA"/>
    <property type="match status" value="1"/>
</dbReference>
<keyword evidence="10" id="KW-1185">Reference proteome</keyword>
<dbReference type="InterPro" id="IPR008984">
    <property type="entry name" value="SMAD_FHA_dom_sf"/>
</dbReference>
<dbReference type="GO" id="GO:0008017">
    <property type="term" value="F:microtubule binding"/>
    <property type="evidence" value="ECO:0007669"/>
    <property type="project" value="InterPro"/>
</dbReference>
<dbReference type="PANTHER" id="PTHR47117">
    <property type="entry name" value="STAR-RELATED LIPID TRANSFER PROTEIN 9"/>
    <property type="match status" value="1"/>
</dbReference>
<feature type="compositionally biased region" description="Basic and acidic residues" evidence="6">
    <location>
        <begin position="1224"/>
        <end position="1236"/>
    </location>
</feature>
<dbReference type="GO" id="GO:0003777">
    <property type="term" value="F:microtubule motor activity"/>
    <property type="evidence" value="ECO:0007669"/>
    <property type="project" value="InterPro"/>
</dbReference>
<protein>
    <submittedName>
        <fullName evidence="9">Kinesin-like protein KIF16B isoform B</fullName>
    </submittedName>
</protein>
<feature type="region of interest" description="Disordered" evidence="6">
    <location>
        <begin position="2178"/>
        <end position="2237"/>
    </location>
</feature>
<evidence type="ECO:0000259" key="8">
    <source>
        <dbReference type="PROSITE" id="PS50067"/>
    </source>
</evidence>
<gene>
    <name evidence="9" type="primary">KIF16B</name>
    <name evidence="9" type="ORF">Y1Q_0016011</name>
</gene>
<dbReference type="SUPFAM" id="SSF49879">
    <property type="entry name" value="SMAD/FHA domain"/>
    <property type="match status" value="1"/>
</dbReference>
<comment type="caution">
    <text evidence="9">The sequence shown here is derived from an EMBL/GenBank/DDBJ whole genome shotgun (WGS) entry which is preliminary data.</text>
</comment>
<organism evidence="9 10">
    <name type="scientific">Alligator mississippiensis</name>
    <name type="common">American alligator</name>
    <dbReference type="NCBI Taxonomy" id="8496"/>
    <lineage>
        <taxon>Eukaryota</taxon>
        <taxon>Metazoa</taxon>
        <taxon>Chordata</taxon>
        <taxon>Craniata</taxon>
        <taxon>Vertebrata</taxon>
        <taxon>Euteleostomi</taxon>
        <taxon>Archelosauria</taxon>
        <taxon>Archosauria</taxon>
        <taxon>Crocodylia</taxon>
        <taxon>Alligatoridae</taxon>
        <taxon>Alligatorinae</taxon>
        <taxon>Alligator</taxon>
    </lineage>
</organism>
<evidence type="ECO:0000256" key="6">
    <source>
        <dbReference type="SAM" id="MobiDB-lite"/>
    </source>
</evidence>
<dbReference type="InterPro" id="IPR019821">
    <property type="entry name" value="Kinesin_motor_CS"/>
</dbReference>
<proteinExistence type="inferred from homology"/>
<feature type="domain" description="Kinesin motor" evidence="8">
    <location>
        <begin position="1"/>
        <end position="269"/>
    </location>
</feature>
<dbReference type="Pfam" id="PF00498">
    <property type="entry name" value="FHA"/>
    <property type="match status" value="1"/>
</dbReference>
<dbReference type="PROSITE" id="PS50067">
    <property type="entry name" value="KINESIN_MOTOR_2"/>
    <property type="match status" value="1"/>
</dbReference>
<dbReference type="GO" id="GO:0005524">
    <property type="term" value="F:ATP binding"/>
    <property type="evidence" value="ECO:0007669"/>
    <property type="project" value="UniProtKB-KW"/>
</dbReference>
<feature type="region of interest" description="Disordered" evidence="6">
    <location>
        <begin position="2383"/>
        <end position="2404"/>
    </location>
</feature>
<evidence type="ECO:0000259" key="7">
    <source>
        <dbReference type="PROSITE" id="PS50006"/>
    </source>
</evidence>
<evidence type="ECO:0000256" key="4">
    <source>
        <dbReference type="ARBA" id="ARBA00023175"/>
    </source>
</evidence>
<feature type="compositionally biased region" description="Low complexity" evidence="6">
    <location>
        <begin position="2018"/>
        <end position="2029"/>
    </location>
</feature>
<feature type="compositionally biased region" description="Low complexity" evidence="6">
    <location>
        <begin position="2181"/>
        <end position="2193"/>
    </location>
</feature>
<dbReference type="InterPro" id="IPR027417">
    <property type="entry name" value="P-loop_NTPase"/>
</dbReference>
<keyword evidence="3" id="KW-0175">Coiled coil</keyword>
<keyword evidence="2" id="KW-0067">ATP-binding</keyword>
<evidence type="ECO:0000256" key="2">
    <source>
        <dbReference type="ARBA" id="ARBA00022840"/>
    </source>
</evidence>
<evidence type="ECO:0000256" key="3">
    <source>
        <dbReference type="ARBA" id="ARBA00023054"/>
    </source>
</evidence>
<dbReference type="Gene3D" id="2.60.200.20">
    <property type="match status" value="1"/>
</dbReference>
<dbReference type="EMBL" id="AKHW03004924">
    <property type="protein sequence ID" value="KYO28427.1"/>
    <property type="molecule type" value="Genomic_DNA"/>
</dbReference>
<comment type="similarity">
    <text evidence="5">Belongs to the TRAFAC class myosin-kinesin ATPase superfamily. Kinesin family.</text>
</comment>
<dbReference type="PROSITE" id="PS50006">
    <property type="entry name" value="FHA_DOMAIN"/>
    <property type="match status" value="1"/>
</dbReference>
<dbReference type="STRING" id="8496.A0A151MVB6"/>
<dbReference type="GO" id="GO:0007018">
    <property type="term" value="P:microtubule-based movement"/>
    <property type="evidence" value="ECO:0007669"/>
    <property type="project" value="InterPro"/>
</dbReference>
<dbReference type="FunFam" id="2.60.200.20:FF:000005">
    <property type="entry name" value="Kinesin family member 16B"/>
    <property type="match status" value="1"/>
</dbReference>
<dbReference type="PROSITE" id="PS00411">
    <property type="entry name" value="KINESIN_MOTOR_1"/>
    <property type="match status" value="1"/>
</dbReference>
<dbReference type="PANTHER" id="PTHR47117:SF1">
    <property type="entry name" value="STAR-RELATED LIPID TRANSFER PROTEIN 9"/>
    <property type="match status" value="1"/>
</dbReference>
<dbReference type="PRINTS" id="PR00380">
    <property type="entry name" value="KINESINHEAVY"/>
</dbReference>
<dbReference type="SMART" id="SM00129">
    <property type="entry name" value="KISc"/>
    <property type="match status" value="1"/>
</dbReference>
<name>A0A151MVB6_ALLMI</name>